<evidence type="ECO:0000313" key="1">
    <source>
        <dbReference type="EMBL" id="PNX82808.1"/>
    </source>
</evidence>
<reference evidence="1 2" key="2">
    <citation type="journal article" date="2017" name="Front. Plant Sci.">
        <title>Gene Classification and Mining of Molecular Markers Useful in Red Clover (Trifolium pratense) Breeding.</title>
        <authorList>
            <person name="Istvanek J."/>
            <person name="Dluhosova J."/>
            <person name="Dluhos P."/>
            <person name="Patkova L."/>
            <person name="Nedelnik J."/>
            <person name="Repkova J."/>
        </authorList>
    </citation>
    <scope>NUCLEOTIDE SEQUENCE [LARGE SCALE GENOMIC DNA]</scope>
    <source>
        <strain evidence="2">cv. Tatra</strain>
        <tissue evidence="1">Young leaves</tissue>
    </source>
</reference>
<name>A0A2K3LW97_TRIPR</name>
<gene>
    <name evidence="1" type="ORF">L195_g038843</name>
</gene>
<accession>A0A2K3LW97</accession>
<sequence length="71" mass="7450">MVRPTPCIESLPDKGGQAAGPVEHINGDLVVGVCEPPNTTSYTTCQIPITATSTALSPDLKFGEDHKVSQE</sequence>
<dbReference type="EMBL" id="ASHM01042763">
    <property type="protein sequence ID" value="PNX82808.1"/>
    <property type="molecule type" value="Genomic_DNA"/>
</dbReference>
<evidence type="ECO:0000313" key="2">
    <source>
        <dbReference type="Proteomes" id="UP000236291"/>
    </source>
</evidence>
<proteinExistence type="predicted"/>
<comment type="caution">
    <text evidence="1">The sequence shown here is derived from an EMBL/GenBank/DDBJ whole genome shotgun (WGS) entry which is preliminary data.</text>
</comment>
<dbReference type="AlphaFoldDB" id="A0A2K3LW97"/>
<protein>
    <submittedName>
        <fullName evidence="1">Uncharacterized protein</fullName>
    </submittedName>
</protein>
<reference evidence="1 2" key="1">
    <citation type="journal article" date="2014" name="Am. J. Bot.">
        <title>Genome assembly and annotation for red clover (Trifolium pratense; Fabaceae).</title>
        <authorList>
            <person name="Istvanek J."/>
            <person name="Jaros M."/>
            <person name="Krenek A."/>
            <person name="Repkova J."/>
        </authorList>
    </citation>
    <scope>NUCLEOTIDE SEQUENCE [LARGE SCALE GENOMIC DNA]</scope>
    <source>
        <strain evidence="2">cv. Tatra</strain>
        <tissue evidence="1">Young leaves</tissue>
    </source>
</reference>
<organism evidence="1 2">
    <name type="scientific">Trifolium pratense</name>
    <name type="common">Red clover</name>
    <dbReference type="NCBI Taxonomy" id="57577"/>
    <lineage>
        <taxon>Eukaryota</taxon>
        <taxon>Viridiplantae</taxon>
        <taxon>Streptophyta</taxon>
        <taxon>Embryophyta</taxon>
        <taxon>Tracheophyta</taxon>
        <taxon>Spermatophyta</taxon>
        <taxon>Magnoliopsida</taxon>
        <taxon>eudicotyledons</taxon>
        <taxon>Gunneridae</taxon>
        <taxon>Pentapetalae</taxon>
        <taxon>rosids</taxon>
        <taxon>fabids</taxon>
        <taxon>Fabales</taxon>
        <taxon>Fabaceae</taxon>
        <taxon>Papilionoideae</taxon>
        <taxon>50 kb inversion clade</taxon>
        <taxon>NPAAA clade</taxon>
        <taxon>Hologalegina</taxon>
        <taxon>IRL clade</taxon>
        <taxon>Trifolieae</taxon>
        <taxon>Trifolium</taxon>
    </lineage>
</organism>
<dbReference type="Proteomes" id="UP000236291">
    <property type="component" value="Unassembled WGS sequence"/>
</dbReference>